<sequence length="98" mass="11398">MTVYVDDVKDYGALARRRGLPSAHWCHMTADTEDELHAFAAALGMRRAWYQRKGPQDHRWHYDITPPTRAQAVRLGAREVDRRFMGNLMISRSDDVRV</sequence>
<proteinExistence type="predicted"/>
<reference evidence="2" key="1">
    <citation type="submission" date="2022-10" db="EMBL/GenBank/DDBJ databases">
        <title>The complete genomes of actinobacterial strains from the NBC collection.</title>
        <authorList>
            <person name="Joergensen T.S."/>
            <person name="Alvarez Arevalo M."/>
            <person name="Sterndorff E.B."/>
            <person name="Faurdal D."/>
            <person name="Vuksanovic O."/>
            <person name="Mourched A.-S."/>
            <person name="Charusanti P."/>
            <person name="Shaw S."/>
            <person name="Blin K."/>
            <person name="Weber T."/>
        </authorList>
    </citation>
    <scope>NUCLEOTIDE SEQUENCE</scope>
    <source>
        <strain evidence="2">NBC_00060</strain>
    </source>
</reference>
<evidence type="ECO:0000313" key="2">
    <source>
        <dbReference type="EMBL" id="WTU38874.1"/>
    </source>
</evidence>
<dbReference type="InterPro" id="IPR025109">
    <property type="entry name" value="DUF4031"/>
</dbReference>
<dbReference type="Pfam" id="PF13223">
    <property type="entry name" value="DUF4031"/>
    <property type="match status" value="1"/>
</dbReference>
<organism evidence="2">
    <name type="scientific">Streptomyces sp. NBC_00060</name>
    <dbReference type="NCBI Taxonomy" id="2975636"/>
    <lineage>
        <taxon>Bacteria</taxon>
        <taxon>Bacillati</taxon>
        <taxon>Actinomycetota</taxon>
        <taxon>Actinomycetes</taxon>
        <taxon>Kitasatosporales</taxon>
        <taxon>Streptomycetaceae</taxon>
        <taxon>Streptomyces</taxon>
    </lineage>
</organism>
<gene>
    <name evidence="2" type="ORF">OHV25_04455</name>
</gene>
<feature type="domain" description="DUF4031" evidence="1">
    <location>
        <begin position="3"/>
        <end position="88"/>
    </location>
</feature>
<protein>
    <submittedName>
        <fullName evidence="2">DUF4031 domain-containing protein</fullName>
    </submittedName>
</protein>
<name>A0AAU2GVW3_9ACTN</name>
<evidence type="ECO:0000259" key="1">
    <source>
        <dbReference type="Pfam" id="PF13223"/>
    </source>
</evidence>
<dbReference type="AlphaFoldDB" id="A0AAU2GVW3"/>
<accession>A0AAU2GVW3</accession>
<dbReference type="EMBL" id="CP108253">
    <property type="protein sequence ID" value="WTU38874.1"/>
    <property type="molecule type" value="Genomic_DNA"/>
</dbReference>